<dbReference type="EMBL" id="MNPL01010789">
    <property type="protein sequence ID" value="OQR72934.1"/>
    <property type="molecule type" value="Genomic_DNA"/>
</dbReference>
<reference evidence="2 3" key="1">
    <citation type="journal article" date="2017" name="Gigascience">
        <title>Draft genome of the honey bee ectoparasitic mite, Tropilaelaps mercedesae, is shaped by the parasitic life history.</title>
        <authorList>
            <person name="Dong X."/>
            <person name="Armstrong S.D."/>
            <person name="Xia D."/>
            <person name="Makepeace B.L."/>
            <person name="Darby A.C."/>
            <person name="Kadowaki T."/>
        </authorList>
    </citation>
    <scope>NUCLEOTIDE SEQUENCE [LARGE SCALE GENOMIC DNA]</scope>
    <source>
        <strain evidence="2">Wuxi-XJTLU</strain>
    </source>
</reference>
<protein>
    <submittedName>
        <fullName evidence="2">Uncharacterized protein</fullName>
    </submittedName>
</protein>
<dbReference type="AlphaFoldDB" id="A0A1V9XHC7"/>
<evidence type="ECO:0000256" key="1">
    <source>
        <dbReference type="SAM" id="MobiDB-lite"/>
    </source>
</evidence>
<dbReference type="Proteomes" id="UP000192247">
    <property type="component" value="Unassembled WGS sequence"/>
</dbReference>
<dbReference type="InParanoid" id="A0A1V9XHC7"/>
<organism evidence="2 3">
    <name type="scientific">Tropilaelaps mercedesae</name>
    <dbReference type="NCBI Taxonomy" id="418985"/>
    <lineage>
        <taxon>Eukaryota</taxon>
        <taxon>Metazoa</taxon>
        <taxon>Ecdysozoa</taxon>
        <taxon>Arthropoda</taxon>
        <taxon>Chelicerata</taxon>
        <taxon>Arachnida</taxon>
        <taxon>Acari</taxon>
        <taxon>Parasitiformes</taxon>
        <taxon>Mesostigmata</taxon>
        <taxon>Gamasina</taxon>
        <taxon>Dermanyssoidea</taxon>
        <taxon>Laelapidae</taxon>
        <taxon>Tropilaelaps</taxon>
    </lineage>
</organism>
<evidence type="ECO:0000313" key="3">
    <source>
        <dbReference type="Proteomes" id="UP000192247"/>
    </source>
</evidence>
<feature type="region of interest" description="Disordered" evidence="1">
    <location>
        <begin position="22"/>
        <end position="41"/>
    </location>
</feature>
<comment type="caution">
    <text evidence="2">The sequence shown here is derived from an EMBL/GenBank/DDBJ whole genome shotgun (WGS) entry which is preliminary data.</text>
</comment>
<accession>A0A1V9XHC7</accession>
<evidence type="ECO:0000313" key="2">
    <source>
        <dbReference type="EMBL" id="OQR72934.1"/>
    </source>
</evidence>
<proteinExistence type="predicted"/>
<name>A0A1V9XHC7_9ACAR</name>
<keyword evidence="3" id="KW-1185">Reference proteome</keyword>
<sequence length="108" mass="12606">MFKAELVKHSLPLSIEAGQRRNSVQLRTQRDTASRHLPSVLPTSTASGTHAAIHRCLSIAFEISYRMLWHTLVRLRRLEEEQRMSTVVHYYAGYEFPPGYQQYRLCPY</sequence>
<gene>
    <name evidence="2" type="ORF">BIW11_10063</name>
</gene>